<keyword evidence="6" id="KW-1185">Reference proteome</keyword>
<evidence type="ECO:0000313" key="3">
    <source>
        <dbReference type="EMBL" id="MBB6333462.1"/>
    </source>
</evidence>
<dbReference type="EMBL" id="JACHMK010000001">
    <property type="protein sequence ID" value="MBB6333462.1"/>
    <property type="molecule type" value="Genomic_DNA"/>
</dbReference>
<evidence type="ECO:0000313" key="5">
    <source>
        <dbReference type="EMBL" id="MBB6335764.1"/>
    </source>
</evidence>
<dbReference type="EMBL" id="JACHMK010000001">
    <property type="protein sequence ID" value="MBB6335755.1"/>
    <property type="molecule type" value="Genomic_DNA"/>
</dbReference>
<evidence type="ECO:0000256" key="1">
    <source>
        <dbReference type="SAM" id="MobiDB-lite"/>
    </source>
</evidence>
<gene>
    <name evidence="2" type="ORF">HD592_000018</name>
    <name evidence="3" type="ORF">HD592_000027</name>
    <name evidence="4" type="ORF">HD592_002320</name>
    <name evidence="5" type="ORF">HD592_002329</name>
</gene>
<evidence type="ECO:0000313" key="6">
    <source>
        <dbReference type="Proteomes" id="UP000617426"/>
    </source>
</evidence>
<reference evidence="3" key="1">
    <citation type="submission" date="2020-08" db="EMBL/GenBank/DDBJ databases">
        <title>Sequencing the genomes of 1000 actinobacteria strains.</title>
        <authorList>
            <person name="Klenk H.-P."/>
        </authorList>
    </citation>
    <scope>NUCLEOTIDE SEQUENCE</scope>
    <source>
        <strain evidence="3">DSM 10695</strain>
    </source>
</reference>
<dbReference type="EMBL" id="JACHMK010000001">
    <property type="protein sequence ID" value="MBB6333453.1"/>
    <property type="molecule type" value="Genomic_DNA"/>
</dbReference>
<feature type="region of interest" description="Disordered" evidence="1">
    <location>
        <begin position="1"/>
        <end position="24"/>
    </location>
</feature>
<proteinExistence type="predicted"/>
<accession>A0A923E312</accession>
<dbReference type="Proteomes" id="UP000617426">
    <property type="component" value="Unassembled WGS sequence"/>
</dbReference>
<organism evidence="3 6">
    <name type="scientific">Schaalia hyovaginalis</name>
    <dbReference type="NCBI Taxonomy" id="29316"/>
    <lineage>
        <taxon>Bacteria</taxon>
        <taxon>Bacillati</taxon>
        <taxon>Actinomycetota</taxon>
        <taxon>Actinomycetes</taxon>
        <taxon>Actinomycetales</taxon>
        <taxon>Actinomycetaceae</taxon>
        <taxon>Schaalia</taxon>
    </lineage>
</organism>
<protein>
    <submittedName>
        <fullName evidence="3">Uncharacterized protein</fullName>
    </submittedName>
</protein>
<comment type="caution">
    <text evidence="3">The sequence shown here is derived from an EMBL/GenBank/DDBJ whole genome shotgun (WGS) entry which is preliminary data.</text>
</comment>
<dbReference type="EMBL" id="JACHMK010000001">
    <property type="protein sequence ID" value="MBB6335764.1"/>
    <property type="molecule type" value="Genomic_DNA"/>
</dbReference>
<evidence type="ECO:0000313" key="2">
    <source>
        <dbReference type="EMBL" id="MBB6333453.1"/>
    </source>
</evidence>
<sequence length="42" mass="4361">MTVQVSKQLTTRNSTSTWAMTSTTRSAGVAVTPATGASSLSW</sequence>
<dbReference type="AlphaFoldDB" id="A0A923E312"/>
<evidence type="ECO:0000313" key="4">
    <source>
        <dbReference type="EMBL" id="MBB6335755.1"/>
    </source>
</evidence>
<name>A0A923E312_9ACTO</name>